<dbReference type="InterPro" id="IPR012967">
    <property type="entry name" value="COMT_dimerisation"/>
</dbReference>
<proteinExistence type="predicted"/>
<feature type="domain" description="O-methyltransferase dimerisation" evidence="5">
    <location>
        <begin position="24"/>
        <end position="96"/>
    </location>
</feature>
<keyword evidence="3" id="KW-0949">S-adenosyl-L-methionine</keyword>
<evidence type="ECO:0000259" key="5">
    <source>
        <dbReference type="Pfam" id="PF08100"/>
    </source>
</evidence>
<dbReference type="Gene3D" id="1.10.10.10">
    <property type="entry name" value="Winged helix-like DNA-binding domain superfamily/Winged helix DNA-binding domain"/>
    <property type="match status" value="1"/>
</dbReference>
<feature type="domain" description="O-methyltransferase C-terminal" evidence="4">
    <location>
        <begin position="120"/>
        <end position="332"/>
    </location>
</feature>
<dbReference type="InterPro" id="IPR029063">
    <property type="entry name" value="SAM-dependent_MTases_sf"/>
</dbReference>
<reference evidence="7" key="1">
    <citation type="journal article" date="2019" name="Int. J. Syst. Evol. Microbiol.">
        <title>The Global Catalogue of Microorganisms (GCM) 10K type strain sequencing project: providing services to taxonomists for standard genome sequencing and annotation.</title>
        <authorList>
            <consortium name="The Broad Institute Genomics Platform"/>
            <consortium name="The Broad Institute Genome Sequencing Center for Infectious Disease"/>
            <person name="Wu L."/>
            <person name="Ma J."/>
        </authorList>
    </citation>
    <scope>NUCLEOTIDE SEQUENCE [LARGE SCALE GENOMIC DNA]</scope>
    <source>
        <strain evidence="7">CGMCC 4.7304</strain>
    </source>
</reference>
<dbReference type="Pfam" id="PF08100">
    <property type="entry name" value="Dimerisation"/>
    <property type="match status" value="1"/>
</dbReference>
<dbReference type="Pfam" id="PF00891">
    <property type="entry name" value="Methyltransf_2"/>
    <property type="match status" value="1"/>
</dbReference>
<dbReference type="Gene3D" id="1.10.287.1350">
    <property type="match status" value="1"/>
</dbReference>
<dbReference type="Proteomes" id="UP001595858">
    <property type="component" value="Unassembled WGS sequence"/>
</dbReference>
<name>A0ABV9SG83_9ACTN</name>
<keyword evidence="2" id="KW-0808">Transferase</keyword>
<evidence type="ECO:0000259" key="4">
    <source>
        <dbReference type="Pfam" id="PF00891"/>
    </source>
</evidence>
<dbReference type="GO" id="GO:0032259">
    <property type="term" value="P:methylation"/>
    <property type="evidence" value="ECO:0007669"/>
    <property type="project" value="UniProtKB-KW"/>
</dbReference>
<gene>
    <name evidence="6" type="ORF">ACFPCZ_01725</name>
</gene>
<protein>
    <submittedName>
        <fullName evidence="6">Methyltransferase</fullName>
    </submittedName>
</protein>
<dbReference type="PIRSF" id="PIRSF005739">
    <property type="entry name" value="O-mtase"/>
    <property type="match status" value="1"/>
</dbReference>
<dbReference type="PANTHER" id="PTHR43712">
    <property type="entry name" value="PUTATIVE (AFU_ORTHOLOGUE AFUA_4G14580)-RELATED"/>
    <property type="match status" value="1"/>
</dbReference>
<accession>A0ABV9SG83</accession>
<evidence type="ECO:0000313" key="6">
    <source>
        <dbReference type="EMBL" id="MFC4865339.1"/>
    </source>
</evidence>
<evidence type="ECO:0000256" key="2">
    <source>
        <dbReference type="ARBA" id="ARBA00022679"/>
    </source>
</evidence>
<dbReference type="InterPro" id="IPR001077">
    <property type="entry name" value="COMT_C"/>
</dbReference>
<evidence type="ECO:0000256" key="1">
    <source>
        <dbReference type="ARBA" id="ARBA00022603"/>
    </source>
</evidence>
<dbReference type="InterPro" id="IPR036390">
    <property type="entry name" value="WH_DNA-bd_sf"/>
</dbReference>
<dbReference type="Gene3D" id="3.40.50.150">
    <property type="entry name" value="Vaccinia Virus protein VP39"/>
    <property type="match status" value="1"/>
</dbReference>
<evidence type="ECO:0000256" key="3">
    <source>
        <dbReference type="ARBA" id="ARBA00022691"/>
    </source>
</evidence>
<dbReference type="SUPFAM" id="SSF53335">
    <property type="entry name" value="S-adenosyl-L-methionine-dependent methyltransferases"/>
    <property type="match status" value="1"/>
</dbReference>
<dbReference type="InterPro" id="IPR016461">
    <property type="entry name" value="COMT-like"/>
</dbReference>
<evidence type="ECO:0000313" key="7">
    <source>
        <dbReference type="Proteomes" id="UP001595858"/>
    </source>
</evidence>
<keyword evidence="7" id="KW-1185">Reference proteome</keyword>
<dbReference type="EMBL" id="JBHSIY010000002">
    <property type="protein sequence ID" value="MFC4865339.1"/>
    <property type="molecule type" value="Genomic_DNA"/>
</dbReference>
<dbReference type="InterPro" id="IPR036388">
    <property type="entry name" value="WH-like_DNA-bd_sf"/>
</dbReference>
<dbReference type="PROSITE" id="PS51683">
    <property type="entry name" value="SAM_OMT_II"/>
    <property type="match status" value="1"/>
</dbReference>
<comment type="caution">
    <text evidence="6">The sequence shown here is derived from an EMBL/GenBank/DDBJ whole genome shotgun (WGS) entry which is preliminary data.</text>
</comment>
<dbReference type="GO" id="GO:0008168">
    <property type="term" value="F:methyltransferase activity"/>
    <property type="evidence" value="ECO:0007669"/>
    <property type="project" value="UniProtKB-KW"/>
</dbReference>
<organism evidence="6 7">
    <name type="scientific">Streptomonospora arabica</name>
    <dbReference type="NCBI Taxonomy" id="412417"/>
    <lineage>
        <taxon>Bacteria</taxon>
        <taxon>Bacillati</taxon>
        <taxon>Actinomycetota</taxon>
        <taxon>Actinomycetes</taxon>
        <taxon>Streptosporangiales</taxon>
        <taxon>Nocardiopsidaceae</taxon>
        <taxon>Streptomonospora</taxon>
    </lineage>
</organism>
<dbReference type="SUPFAM" id="SSF46785">
    <property type="entry name" value="Winged helix' DNA-binding domain"/>
    <property type="match status" value="1"/>
</dbReference>
<keyword evidence="1 6" id="KW-0489">Methyltransferase</keyword>
<dbReference type="PANTHER" id="PTHR43712:SF2">
    <property type="entry name" value="O-METHYLTRANSFERASE CICE"/>
    <property type="match status" value="1"/>
</dbReference>
<dbReference type="RefSeq" id="WP_344144266.1">
    <property type="nucleotide sequence ID" value="NZ_BAAAQI010000009.1"/>
</dbReference>
<sequence>MSSSAQQAADGDSGPDMSGLMAPVFGYAFFQIAHTAASVGVPEAIGESPATVEEIAAATRTDPAHLSRLLRSAAAAGLLTLREGGRYEVTALGRLLREDSPSQVKHMMALHAAPAVWQAWARLEESVRTGRPAFELAHGADLFDHLETDPELAQTFHRAMAASTSTQIPALVAHYDFGDFTEVVDLAGGNGTHLAAILAADDRISGTLADTAQGLSEASSVLGEAGVADRCTTAVSDVFESVPAGRDLYLLKNVLPDWDDESCTRILRNCREAMAPGGAVKIIASLVPEDPRTIDGGQMTALSFFDISLMTLTSGRERTLGEYEELLAKAGLRLREAAPIPDTAMYHEVTALAA</sequence>